<feature type="compositionally biased region" description="Basic and acidic residues" evidence="1">
    <location>
        <begin position="74"/>
        <end position="86"/>
    </location>
</feature>
<gene>
    <name evidence="3" type="ORF">B0I71DRAFT_129631</name>
    <name evidence="2" type="ORF">YALI1_C10173g</name>
</gene>
<sequence length="86" mass="10155">MSLKAYFKNVFADNNRAHYTPQQLSKSPRKSEDTLYDYTNPAGDVDSFGRMTQHNEEFNPKFYGNDTPRTNRPFADDDSKKFYPRY</sequence>
<dbReference type="OrthoDB" id="4073760at2759"/>
<dbReference type="EMBL" id="KZ858967">
    <property type="protein sequence ID" value="RDW27183.1"/>
    <property type="molecule type" value="Genomic_DNA"/>
</dbReference>
<proteinExistence type="predicted"/>
<dbReference type="GeneID" id="2910035"/>
<accession>A0A1H6PJB0</accession>
<evidence type="ECO:0000313" key="5">
    <source>
        <dbReference type="Proteomes" id="UP000256601"/>
    </source>
</evidence>
<organism evidence="2 4">
    <name type="scientific">Yarrowia lipolytica</name>
    <name type="common">Candida lipolytica</name>
    <dbReference type="NCBI Taxonomy" id="4952"/>
    <lineage>
        <taxon>Eukaryota</taxon>
        <taxon>Fungi</taxon>
        <taxon>Dikarya</taxon>
        <taxon>Ascomycota</taxon>
        <taxon>Saccharomycotina</taxon>
        <taxon>Dipodascomycetes</taxon>
        <taxon>Dipodascales</taxon>
        <taxon>Dipodascales incertae sedis</taxon>
        <taxon>Yarrowia</taxon>
    </lineage>
</organism>
<dbReference type="VEuPathDB" id="FungiDB:YALI1_C10173g"/>
<protein>
    <submittedName>
        <fullName evidence="2">Uncharacterized protein</fullName>
    </submittedName>
</protein>
<dbReference type="Proteomes" id="UP000256601">
    <property type="component" value="Unassembled WGS sequence"/>
</dbReference>
<dbReference type="VEuPathDB" id="FungiDB:YALI0_C07634g"/>
<dbReference type="KEGG" id="yli:2910035"/>
<reference evidence="3 5" key="2">
    <citation type="submission" date="2018-07" db="EMBL/GenBank/DDBJ databases">
        <title>Draft Genome Assemblies for Five Robust Yarrowia lipolytica Strains Exhibiting High Lipid Production and Pentose Sugar Utilization and Sugar Alcohol Secretion from Undetoxified Lignocellulosic Biomass Hydrolysates.</title>
        <authorList>
            <consortium name="DOE Joint Genome Institute"/>
            <person name="Walker C."/>
            <person name="Ryu S."/>
            <person name="Na H."/>
            <person name="Zane M."/>
            <person name="LaButti K."/>
            <person name="Lipzen A."/>
            <person name="Haridas S."/>
            <person name="Barry K."/>
            <person name="Grigoriev I.V."/>
            <person name="Quarterman J."/>
            <person name="Slininger P."/>
            <person name="Dien B."/>
            <person name="Trinh C.T."/>
        </authorList>
    </citation>
    <scope>NUCLEOTIDE SEQUENCE [LARGE SCALE GENOMIC DNA]</scope>
    <source>
        <strain evidence="3 5">YB392</strain>
    </source>
</reference>
<reference evidence="2 4" key="1">
    <citation type="journal article" date="2016" name="PLoS ONE">
        <title>Sequence Assembly of Yarrowia lipolytica Strain W29/CLIB89 Shows Transposable Element Diversity.</title>
        <authorList>
            <person name="Magnan C."/>
            <person name="Yu J."/>
            <person name="Chang I."/>
            <person name="Jahn E."/>
            <person name="Kanomata Y."/>
            <person name="Wu J."/>
            <person name="Zeller M."/>
            <person name="Oakes M."/>
            <person name="Baldi P."/>
            <person name="Sandmeyer S."/>
        </authorList>
    </citation>
    <scope>NUCLEOTIDE SEQUENCE [LARGE SCALE GENOMIC DNA]</scope>
    <source>
        <strain evidence="2">CLIB89</strain>
        <strain evidence="4">CLIB89(W29)</strain>
    </source>
</reference>
<dbReference type="RefSeq" id="XP_501564.2">
    <property type="nucleotide sequence ID" value="XM_501564.2"/>
</dbReference>
<name>A0A1H6PJB0_YARLL</name>
<evidence type="ECO:0000256" key="1">
    <source>
        <dbReference type="SAM" id="MobiDB-lite"/>
    </source>
</evidence>
<evidence type="ECO:0000313" key="4">
    <source>
        <dbReference type="Proteomes" id="UP000182444"/>
    </source>
</evidence>
<dbReference type="AlphaFoldDB" id="A0A1H6PJB0"/>
<evidence type="ECO:0000313" key="3">
    <source>
        <dbReference type="EMBL" id="RDW27183.1"/>
    </source>
</evidence>
<dbReference type="EMBL" id="CP017555">
    <property type="protein sequence ID" value="AOW02486.1"/>
    <property type="molecule type" value="Genomic_DNA"/>
</dbReference>
<dbReference type="Proteomes" id="UP000182444">
    <property type="component" value="Chromosome 1C"/>
</dbReference>
<feature type="region of interest" description="Disordered" evidence="1">
    <location>
        <begin position="57"/>
        <end position="86"/>
    </location>
</feature>
<evidence type="ECO:0000313" key="2">
    <source>
        <dbReference type="EMBL" id="AOW02486.1"/>
    </source>
</evidence>